<evidence type="ECO:0000313" key="2">
    <source>
        <dbReference type="EMBL" id="ELU40947.1"/>
    </source>
</evidence>
<dbReference type="Proteomes" id="UP000011668">
    <property type="component" value="Unassembled WGS sequence"/>
</dbReference>
<evidence type="ECO:0000313" key="3">
    <source>
        <dbReference type="Proteomes" id="UP000011668"/>
    </source>
</evidence>
<evidence type="ECO:0000256" key="1">
    <source>
        <dbReference type="SAM" id="MobiDB-lite"/>
    </source>
</evidence>
<feature type="compositionally biased region" description="Polar residues" evidence="1">
    <location>
        <begin position="1"/>
        <end position="14"/>
    </location>
</feature>
<gene>
    <name evidence="2" type="ORF">AG1IA_05023</name>
</gene>
<dbReference type="AlphaFoldDB" id="L8WVV6"/>
<reference evidence="2 3" key="1">
    <citation type="journal article" date="2013" name="Nat. Commun.">
        <title>The evolution and pathogenic mechanisms of the rice sheath blight pathogen.</title>
        <authorList>
            <person name="Zheng A."/>
            <person name="Lin R."/>
            <person name="Xu L."/>
            <person name="Qin P."/>
            <person name="Tang C."/>
            <person name="Ai P."/>
            <person name="Zhang D."/>
            <person name="Liu Y."/>
            <person name="Sun Z."/>
            <person name="Feng H."/>
            <person name="Wang Y."/>
            <person name="Chen Y."/>
            <person name="Liang X."/>
            <person name="Fu R."/>
            <person name="Li Q."/>
            <person name="Zhang J."/>
            <person name="Yu X."/>
            <person name="Xie Z."/>
            <person name="Ding L."/>
            <person name="Guan P."/>
            <person name="Tang J."/>
            <person name="Liang Y."/>
            <person name="Wang S."/>
            <person name="Deng Q."/>
            <person name="Li S."/>
            <person name="Zhu J."/>
            <person name="Wang L."/>
            <person name="Liu H."/>
            <person name="Li P."/>
        </authorList>
    </citation>
    <scope>NUCLEOTIDE SEQUENCE [LARGE SCALE GENOMIC DNA]</scope>
    <source>
        <strain evidence="3">AG-1 IA</strain>
    </source>
</reference>
<accession>L8WVV6</accession>
<feature type="region of interest" description="Disordered" evidence="1">
    <location>
        <begin position="1"/>
        <end position="27"/>
    </location>
</feature>
<proteinExistence type="predicted"/>
<dbReference type="HOGENOM" id="CLU_3242447_0_0_1"/>
<protein>
    <submittedName>
        <fullName evidence="2">Uncharacterized protein</fullName>
    </submittedName>
</protein>
<dbReference type="EMBL" id="AFRT01001255">
    <property type="protein sequence ID" value="ELU40947.1"/>
    <property type="molecule type" value="Genomic_DNA"/>
</dbReference>
<organism evidence="2 3">
    <name type="scientific">Thanatephorus cucumeris (strain AG1-IA)</name>
    <name type="common">Rice sheath blight fungus</name>
    <name type="synonym">Rhizoctonia solani</name>
    <dbReference type="NCBI Taxonomy" id="983506"/>
    <lineage>
        <taxon>Eukaryota</taxon>
        <taxon>Fungi</taxon>
        <taxon>Dikarya</taxon>
        <taxon>Basidiomycota</taxon>
        <taxon>Agaricomycotina</taxon>
        <taxon>Agaricomycetes</taxon>
        <taxon>Cantharellales</taxon>
        <taxon>Ceratobasidiaceae</taxon>
        <taxon>Rhizoctonia</taxon>
        <taxon>Rhizoctonia solani AG-1</taxon>
    </lineage>
</organism>
<sequence length="43" mass="5120">MQYSREYTYRTHSLSGMERQGIRKSDHMQVARISESYHPTPTC</sequence>
<keyword evidence="3" id="KW-1185">Reference proteome</keyword>
<name>L8WVV6_THACA</name>
<comment type="caution">
    <text evidence="2">The sequence shown here is derived from an EMBL/GenBank/DDBJ whole genome shotgun (WGS) entry which is preliminary data.</text>
</comment>